<proteinExistence type="predicted"/>
<keyword evidence="4" id="KW-1185">Reference proteome</keyword>
<dbReference type="EMBL" id="JAJBMB010000004">
    <property type="protein sequence ID" value="MCB5445565.1"/>
    <property type="molecule type" value="Genomic_DNA"/>
</dbReference>
<dbReference type="AlphaFoldDB" id="A0A6N3DUP0"/>
<feature type="chain" id="PRO_5026924402" evidence="1">
    <location>
        <begin position="26"/>
        <end position="298"/>
    </location>
</feature>
<evidence type="ECO:0000256" key="1">
    <source>
        <dbReference type="SAM" id="SignalP"/>
    </source>
</evidence>
<evidence type="ECO:0000313" key="2">
    <source>
        <dbReference type="EMBL" id="MCB5445565.1"/>
    </source>
</evidence>
<feature type="signal peptide" evidence="1">
    <location>
        <begin position="1"/>
        <end position="25"/>
    </location>
</feature>
<evidence type="ECO:0000313" key="3">
    <source>
        <dbReference type="EMBL" id="VYU31048.1"/>
    </source>
</evidence>
<accession>A0A6N3DUP0</accession>
<dbReference type="Proteomes" id="UP001299409">
    <property type="component" value="Unassembled WGS sequence"/>
</dbReference>
<evidence type="ECO:0000313" key="4">
    <source>
        <dbReference type="Proteomes" id="UP001299409"/>
    </source>
</evidence>
<organism evidence="3">
    <name type="scientific">Intestinibacter bartlettii</name>
    <dbReference type="NCBI Taxonomy" id="261299"/>
    <lineage>
        <taxon>Bacteria</taxon>
        <taxon>Bacillati</taxon>
        <taxon>Bacillota</taxon>
        <taxon>Clostridia</taxon>
        <taxon>Peptostreptococcales</taxon>
        <taxon>Peptostreptococcaceae</taxon>
        <taxon>Intestinibacter</taxon>
    </lineage>
</organism>
<keyword evidence="1" id="KW-0732">Signal</keyword>
<dbReference type="EMBL" id="CACRUE010000033">
    <property type="protein sequence ID" value="VYU31048.1"/>
    <property type="molecule type" value="Genomic_DNA"/>
</dbReference>
<protein>
    <submittedName>
        <fullName evidence="2">DUF4430 domain-containing protein</fullName>
    </submittedName>
</protein>
<name>A0A6N3DUP0_9FIRM</name>
<reference evidence="2 4" key="2">
    <citation type="submission" date="2021-10" db="EMBL/GenBank/DDBJ databases">
        <title>Collection of gut derived symbiotic bacterial strains cultured from healthy donors.</title>
        <authorList>
            <person name="Lin H."/>
            <person name="Littmann E."/>
            <person name="Claire K."/>
            <person name="Pamer E."/>
        </authorList>
    </citation>
    <scope>NUCLEOTIDE SEQUENCE [LARGE SCALE GENOMIC DNA]</scope>
    <source>
        <strain evidence="2 4">MSK.17.68</strain>
    </source>
</reference>
<reference evidence="3" key="1">
    <citation type="submission" date="2019-11" db="EMBL/GenBank/DDBJ databases">
        <authorList>
            <person name="Feng L."/>
        </authorList>
    </citation>
    <scope>NUCLEOTIDE SEQUENCE</scope>
    <source>
        <strain evidence="3">IbartlettiiLFYP30</strain>
    </source>
</reference>
<sequence length="298" mass="31915">MQIKKIKTFAVASALVLSMAGVASATDFFETYPNLTAYNTNYTTTVTKSGSGREDVELRVQGATSAWYPTSLFDSDTSVSNIKWSMVDGSNSAVSIDNANSIAESIAGKGYAAKKTATVDKTGNAGIAVVEAKNTKSGYTNSYMDFTVVVNPDNDNKIQTVSGVNVRAYDKTKGSFKFLKSASGLVNTDNISSTINYPSAMDAIKLVADNNGYTYGVQYGTEFLENVTINNKSYNYSENELGWMYAVYNTSGNLVGVSEKVGAETFDVKSGYTVVWAYVSGYDAGFPSTLSGFDTTSK</sequence>
<gene>
    <name evidence="3" type="ORF">IBLFYP30_02321</name>
    <name evidence="2" type="ORF">LIP50_05030</name>
</gene>
<dbReference type="RefSeq" id="WP_156531029.1">
    <property type="nucleotide sequence ID" value="NZ_CACRUE010000033.1"/>
</dbReference>